<dbReference type="InterPro" id="IPR013103">
    <property type="entry name" value="RVT_2"/>
</dbReference>
<gene>
    <name evidence="2" type="ORF">RchiOBHm_Chr1g0347991</name>
</gene>
<dbReference type="EMBL" id="PDCK01000039">
    <property type="protein sequence ID" value="PRQ57405.1"/>
    <property type="molecule type" value="Genomic_DNA"/>
</dbReference>
<evidence type="ECO:0000313" key="3">
    <source>
        <dbReference type="Proteomes" id="UP000238479"/>
    </source>
</evidence>
<dbReference type="SUPFAM" id="SSF56672">
    <property type="entry name" value="DNA/RNA polymerases"/>
    <property type="match status" value="1"/>
</dbReference>
<dbReference type="STRING" id="74649.A0A2P6SFE5"/>
<keyword evidence="2" id="KW-0808">Transferase</keyword>
<dbReference type="AlphaFoldDB" id="A0A2P6SFE5"/>
<proteinExistence type="predicted"/>
<dbReference type="EC" id="2.7.7.49" evidence="2"/>
<dbReference type="InterPro" id="IPR043502">
    <property type="entry name" value="DNA/RNA_pol_sf"/>
</dbReference>
<dbReference type="Pfam" id="PF07727">
    <property type="entry name" value="RVT_2"/>
    <property type="match status" value="1"/>
</dbReference>
<evidence type="ECO:0000313" key="2">
    <source>
        <dbReference type="EMBL" id="PRQ57405.1"/>
    </source>
</evidence>
<dbReference type="GO" id="GO:0003964">
    <property type="term" value="F:RNA-directed DNA polymerase activity"/>
    <property type="evidence" value="ECO:0007669"/>
    <property type="project" value="UniProtKB-KW"/>
</dbReference>
<evidence type="ECO:0000259" key="1">
    <source>
        <dbReference type="Pfam" id="PF07727"/>
    </source>
</evidence>
<dbReference type="OMA" id="SHGMHIN"/>
<protein>
    <submittedName>
        <fullName evidence="2">Putative RNA-directed DNA polymerase</fullName>
        <ecNumber evidence="2">2.7.7.49</ecNumber>
    </submittedName>
</protein>
<dbReference type="PANTHER" id="PTHR43383:SF2">
    <property type="entry name" value="AMIDOHYDROLASE 2 FAMILY PROTEIN"/>
    <property type="match status" value="1"/>
</dbReference>
<sequence length="298" mass="33992">MTTRLRDGTRQLRQLTDGTVRYPLPRALLTFLETVEPTCYSQASQKAEWRAAMTEEINALLKTNTWTLVASSPTQNTVGCKWVFRVKWKSDGSIERYKARLVAKGFHQQQGIDYDETFSPVIKPATIRTVITLAVSRGWSLRQLDVKNAFLHGILKEDVYMVQPPGFIDPARPSHVCKLNKALYGLKQAPRAWFHRMSTFLLSVGFVQSIADSSLFIYRQGVHTIYFLLYVDDIVVTGSSNQLLQRFIDTLGHGFDIKDLGPLHYFLGLQVTPHSHGMHINQIKYAHDLLSKHDLLFQ</sequence>
<organism evidence="2 3">
    <name type="scientific">Rosa chinensis</name>
    <name type="common">China rose</name>
    <dbReference type="NCBI Taxonomy" id="74649"/>
    <lineage>
        <taxon>Eukaryota</taxon>
        <taxon>Viridiplantae</taxon>
        <taxon>Streptophyta</taxon>
        <taxon>Embryophyta</taxon>
        <taxon>Tracheophyta</taxon>
        <taxon>Spermatophyta</taxon>
        <taxon>Magnoliopsida</taxon>
        <taxon>eudicotyledons</taxon>
        <taxon>Gunneridae</taxon>
        <taxon>Pentapetalae</taxon>
        <taxon>rosids</taxon>
        <taxon>fabids</taxon>
        <taxon>Rosales</taxon>
        <taxon>Rosaceae</taxon>
        <taxon>Rosoideae</taxon>
        <taxon>Rosoideae incertae sedis</taxon>
        <taxon>Rosa</taxon>
    </lineage>
</organism>
<accession>A0A2P6SFE5</accession>
<keyword evidence="2" id="KW-0548">Nucleotidyltransferase</keyword>
<dbReference type="Gramene" id="PRQ57405">
    <property type="protein sequence ID" value="PRQ57405"/>
    <property type="gene ID" value="RchiOBHm_Chr1g0347991"/>
</dbReference>
<reference evidence="2 3" key="1">
    <citation type="journal article" date="2018" name="Nat. Genet.">
        <title>The Rosa genome provides new insights in the design of modern roses.</title>
        <authorList>
            <person name="Bendahmane M."/>
        </authorList>
    </citation>
    <scope>NUCLEOTIDE SEQUENCE [LARGE SCALE GENOMIC DNA]</scope>
    <source>
        <strain evidence="3">cv. Old Blush</strain>
    </source>
</reference>
<comment type="caution">
    <text evidence="2">The sequence shown here is derived from an EMBL/GenBank/DDBJ whole genome shotgun (WGS) entry which is preliminary data.</text>
</comment>
<dbReference type="PANTHER" id="PTHR43383">
    <property type="entry name" value="NODULIN 6"/>
    <property type="match status" value="1"/>
</dbReference>
<feature type="domain" description="Reverse transcriptase Ty1/copia-type" evidence="1">
    <location>
        <begin position="64"/>
        <end position="295"/>
    </location>
</feature>
<keyword evidence="2" id="KW-0695">RNA-directed DNA polymerase</keyword>
<keyword evidence="3" id="KW-1185">Reference proteome</keyword>
<dbReference type="Proteomes" id="UP000238479">
    <property type="component" value="Chromosome 1"/>
</dbReference>
<name>A0A2P6SFE5_ROSCH</name>